<dbReference type="Gene3D" id="1.10.10.10">
    <property type="entry name" value="Winged helix-like DNA-binding domain superfamily/Winged helix DNA-binding domain"/>
    <property type="match status" value="1"/>
</dbReference>
<comment type="similarity">
    <text evidence="1">Belongs to the VPS25 family.</text>
</comment>
<proteinExistence type="inferred from homology"/>
<dbReference type="SUPFAM" id="SSF46785">
    <property type="entry name" value="Winged helix' DNA-binding domain"/>
    <property type="match status" value="2"/>
</dbReference>
<reference evidence="5" key="1">
    <citation type="journal article" date="2022" name="Nat. Microbiol.">
        <title>Unique mobile elements and scalable gene flow at the prokaryote-eukaryote boundary revealed by circularized Asgard archaea genomes.</title>
        <authorList>
            <person name="Wu F."/>
            <person name="Speth D.R."/>
            <person name="Philosof A."/>
            <person name="Cremiere A."/>
            <person name="Narayanan A."/>
            <person name="Barco R.A."/>
            <person name="Connon S.A."/>
            <person name="Amend J.P."/>
            <person name="Antoshechkin I.A."/>
            <person name="Orphan V.J."/>
        </authorList>
    </citation>
    <scope>NUCLEOTIDE SEQUENCE</scope>
    <source>
        <strain evidence="5">PM71</strain>
    </source>
</reference>
<dbReference type="InterPro" id="IPR008570">
    <property type="entry name" value="ESCRT-II_cplx_Vps25-sub"/>
</dbReference>
<evidence type="ECO:0000256" key="2">
    <source>
        <dbReference type="ARBA" id="ARBA00022448"/>
    </source>
</evidence>
<organism evidence="5">
    <name type="scientific">Candidatus Heimdallarchaeum aukensis</name>
    <dbReference type="NCBI Taxonomy" id="2876573"/>
    <lineage>
        <taxon>Archaea</taxon>
        <taxon>Promethearchaeati</taxon>
        <taxon>Candidatus Heimdallarchaeota</taxon>
        <taxon>Candidatus Heimdallarchaeia (ex Rinke et al. 2021) (nom. nud.)</taxon>
        <taxon>Candidatus Heimdallarchaeales</taxon>
        <taxon>Candidatus Heimdallarchaeaceae</taxon>
        <taxon>Candidatus Heimdallarchaeum</taxon>
    </lineage>
</organism>
<dbReference type="Proteomes" id="UP001201020">
    <property type="component" value="Chromosome"/>
</dbReference>
<dbReference type="InterPro" id="IPR036390">
    <property type="entry name" value="WH_DNA-bd_sf"/>
</dbReference>
<gene>
    <name evidence="5" type="ORF">K9W45_06810</name>
</gene>
<evidence type="ECO:0000256" key="1">
    <source>
        <dbReference type="ARBA" id="ARBA00009674"/>
    </source>
</evidence>
<evidence type="ECO:0000313" key="5">
    <source>
        <dbReference type="EMBL" id="UJG39574.1"/>
    </source>
</evidence>
<dbReference type="AlphaFoldDB" id="A0A9Y1BJS0"/>
<dbReference type="GO" id="GO:0015031">
    <property type="term" value="P:protein transport"/>
    <property type="evidence" value="ECO:0007669"/>
    <property type="project" value="UniProtKB-KW"/>
</dbReference>
<sequence length="266" mass="31581">MATMEKQKDNEFEQIDLEKLKEEKKISEDKLKLIEASIKGLKVSEEELKSTKPIVREEARLELTEDTKTKLIKEFEQSLPDWVNKPWMYVTPKKANQVESWLDSWSSVMLDYTKKFVIHIVNVNSLRETYPFCNKKIRKELTIDQIRDIIDFLETKGFALWINDRTKFFEKLFAKILGKPLTKKIRAKIEWKTKEEFAEDLLKWMIETGRVVEVHSLYDLTKYEQPWSSLPSDDLIHVCNLLVEKGSARWLNRERTIISFEATKVF</sequence>
<dbReference type="GO" id="GO:0071985">
    <property type="term" value="P:multivesicular body sorting pathway"/>
    <property type="evidence" value="ECO:0007669"/>
    <property type="project" value="InterPro"/>
</dbReference>
<dbReference type="InterPro" id="IPR036388">
    <property type="entry name" value="WH-like_DNA-bd_sf"/>
</dbReference>
<accession>A0A9Y1BJS0</accession>
<keyword evidence="2" id="KW-0813">Transport</keyword>
<keyword evidence="3" id="KW-0653">Protein transport</keyword>
<name>A0A9Y1BJS0_9ARCH</name>
<keyword evidence="4" id="KW-0175">Coiled coil</keyword>
<evidence type="ECO:0000256" key="4">
    <source>
        <dbReference type="SAM" id="Coils"/>
    </source>
</evidence>
<evidence type="ECO:0000256" key="3">
    <source>
        <dbReference type="ARBA" id="ARBA00022927"/>
    </source>
</evidence>
<protein>
    <submittedName>
        <fullName evidence="5">Uncharacterized protein</fullName>
    </submittedName>
</protein>
<dbReference type="Gene3D" id="1.10.10.570">
    <property type="entry name" value="Winged helix' DNA-binding domain. Chain C. Domain 1"/>
    <property type="match status" value="1"/>
</dbReference>
<feature type="coiled-coil region" evidence="4">
    <location>
        <begin position="3"/>
        <end position="74"/>
    </location>
</feature>
<dbReference type="EMBL" id="CP084166">
    <property type="protein sequence ID" value="UJG39574.1"/>
    <property type="molecule type" value="Genomic_DNA"/>
</dbReference>
<dbReference type="InterPro" id="IPR014041">
    <property type="entry name" value="ESCRT-II_cplx_Vps25-sub_N"/>
</dbReference>
<dbReference type="Pfam" id="PF05871">
    <property type="entry name" value="ESCRT-II"/>
    <property type="match status" value="1"/>
</dbReference>